<dbReference type="Pfam" id="PF12779">
    <property type="entry name" value="WXXGXW"/>
    <property type="match status" value="2"/>
</dbReference>
<organism evidence="3 4">
    <name type="scientific">Neoroseomonas soli</name>
    <dbReference type="NCBI Taxonomy" id="1081025"/>
    <lineage>
        <taxon>Bacteria</taxon>
        <taxon>Pseudomonadati</taxon>
        <taxon>Pseudomonadota</taxon>
        <taxon>Alphaproteobacteria</taxon>
        <taxon>Acetobacterales</taxon>
        <taxon>Acetobacteraceae</taxon>
        <taxon>Neoroseomonas</taxon>
    </lineage>
</organism>
<dbReference type="RefSeq" id="WP_211863897.1">
    <property type="nucleotide sequence ID" value="NZ_JAAEDM010000074.1"/>
</dbReference>
<protein>
    <submittedName>
        <fullName evidence="3">BcpO-related WXXGXW repeat protein</fullName>
    </submittedName>
</protein>
<dbReference type="EMBL" id="JAAEDM010000074">
    <property type="protein sequence ID" value="MBR0673492.1"/>
    <property type="molecule type" value="Genomic_DNA"/>
</dbReference>
<keyword evidence="4" id="KW-1185">Reference proteome</keyword>
<dbReference type="AlphaFoldDB" id="A0A9X9X263"/>
<dbReference type="InterPro" id="IPR006311">
    <property type="entry name" value="TAT_signal"/>
</dbReference>
<feature type="compositionally biased region" description="Basic and acidic residues" evidence="1">
    <location>
        <begin position="88"/>
        <end position="105"/>
    </location>
</feature>
<evidence type="ECO:0000313" key="4">
    <source>
        <dbReference type="Proteomes" id="UP001138751"/>
    </source>
</evidence>
<reference evidence="3" key="2">
    <citation type="journal article" date="2021" name="Syst. Appl. Microbiol.">
        <title>Roseomonas hellenica sp. nov., isolated from roots of wild-growing Alkanna tinctoria.</title>
        <authorList>
            <person name="Rat A."/>
            <person name="Naranjo H.D."/>
            <person name="Lebbe L."/>
            <person name="Cnockaert M."/>
            <person name="Krigas N."/>
            <person name="Grigoriadou K."/>
            <person name="Maloupa E."/>
            <person name="Willems A."/>
        </authorList>
    </citation>
    <scope>NUCLEOTIDE SEQUENCE</scope>
    <source>
        <strain evidence="3">LMG 31231</strain>
    </source>
</reference>
<sequence>MTDRRGFLALIPALGLAALAVPGTAEAQSVTLNFGPPPPPRYARPMPPPRRGHVWQEGHWRWNGRRYVWEDGRWIRARRGRHYAQPRWDQDGDRWRYRPGRWDRD</sequence>
<name>A0A9X9X263_9PROT</name>
<evidence type="ECO:0000256" key="1">
    <source>
        <dbReference type="SAM" id="MobiDB-lite"/>
    </source>
</evidence>
<evidence type="ECO:0000313" key="3">
    <source>
        <dbReference type="EMBL" id="MBR0673492.1"/>
    </source>
</evidence>
<proteinExistence type="predicted"/>
<dbReference type="PROSITE" id="PS51318">
    <property type="entry name" value="TAT"/>
    <property type="match status" value="1"/>
</dbReference>
<dbReference type="Proteomes" id="UP001138751">
    <property type="component" value="Unassembled WGS sequence"/>
</dbReference>
<keyword evidence="2" id="KW-0732">Signal</keyword>
<comment type="caution">
    <text evidence="3">The sequence shown here is derived from an EMBL/GenBank/DDBJ whole genome shotgun (WGS) entry which is preliminary data.</text>
</comment>
<dbReference type="InterPro" id="IPR024447">
    <property type="entry name" value="YXWGXW_rpt"/>
</dbReference>
<feature type="region of interest" description="Disordered" evidence="1">
    <location>
        <begin position="82"/>
        <end position="105"/>
    </location>
</feature>
<gene>
    <name evidence="3" type="ORF">GXW76_20130</name>
</gene>
<accession>A0A9X9X263</accession>
<feature type="chain" id="PRO_5040788352" evidence="2">
    <location>
        <begin position="28"/>
        <end position="105"/>
    </location>
</feature>
<feature type="signal peptide" evidence="2">
    <location>
        <begin position="1"/>
        <end position="27"/>
    </location>
</feature>
<reference evidence="3" key="1">
    <citation type="submission" date="2020-01" db="EMBL/GenBank/DDBJ databases">
        <authorList>
            <person name="Rat A."/>
        </authorList>
    </citation>
    <scope>NUCLEOTIDE SEQUENCE</scope>
    <source>
        <strain evidence="3">LMG 31231</strain>
    </source>
</reference>
<evidence type="ECO:0000256" key="2">
    <source>
        <dbReference type="SAM" id="SignalP"/>
    </source>
</evidence>